<evidence type="ECO:0000259" key="4">
    <source>
        <dbReference type="PROSITE" id="PS50949"/>
    </source>
</evidence>
<evidence type="ECO:0000313" key="5">
    <source>
        <dbReference type="EMBL" id="ROP81340.1"/>
    </source>
</evidence>
<sequence>MGMDEPRPPASRHIALAAELTEEIAAGVYPVGGRFPTEQELQERFAVGRHTVREALKVMAEQGLLWRRRKTGTVVLAERPVSPYVHSLRDLRGLFDFAQSTRLTVHHEGYAALSDRTLSGFTDLPDKRWLRIAGLRTTRADDAPLCWSEVLVPERFVPDRDQVRTGERAMYEIVMEQFGLKLDHVEQEITAGELPRQFASLLRAEAEAAALIVRRRYVAHTGATFEISHNLYPASRYSVRSVLRQRV</sequence>
<dbReference type="Gene3D" id="3.40.1410.10">
    <property type="entry name" value="Chorismate lyase-like"/>
    <property type="match status" value="1"/>
</dbReference>
<dbReference type="Pfam" id="PF07702">
    <property type="entry name" value="UTRA"/>
    <property type="match status" value="1"/>
</dbReference>
<gene>
    <name evidence="5" type="ORF">EDC65_5197</name>
</gene>
<dbReference type="SMART" id="SM00345">
    <property type="entry name" value="HTH_GNTR"/>
    <property type="match status" value="1"/>
</dbReference>
<dbReference type="CDD" id="cd07377">
    <property type="entry name" value="WHTH_GntR"/>
    <property type="match status" value="1"/>
</dbReference>
<dbReference type="PANTHER" id="PTHR44846">
    <property type="entry name" value="MANNOSYL-D-GLYCERATE TRANSPORT/METABOLISM SYSTEM REPRESSOR MNGR-RELATED"/>
    <property type="match status" value="1"/>
</dbReference>
<keyword evidence="1" id="KW-0805">Transcription regulation</keyword>
<dbReference type="InterPro" id="IPR000524">
    <property type="entry name" value="Tscrpt_reg_HTH_GntR"/>
</dbReference>
<name>A0A3N1KSH0_9PROT</name>
<dbReference type="InterPro" id="IPR036390">
    <property type="entry name" value="WH_DNA-bd_sf"/>
</dbReference>
<dbReference type="GO" id="GO:0003700">
    <property type="term" value="F:DNA-binding transcription factor activity"/>
    <property type="evidence" value="ECO:0007669"/>
    <property type="project" value="InterPro"/>
</dbReference>
<proteinExistence type="predicted"/>
<dbReference type="PANTHER" id="PTHR44846:SF1">
    <property type="entry name" value="MANNOSYL-D-GLYCERATE TRANSPORT_METABOLISM SYSTEM REPRESSOR MNGR-RELATED"/>
    <property type="match status" value="1"/>
</dbReference>
<dbReference type="SUPFAM" id="SSF64288">
    <property type="entry name" value="Chorismate lyase-like"/>
    <property type="match status" value="1"/>
</dbReference>
<dbReference type="Pfam" id="PF00392">
    <property type="entry name" value="GntR"/>
    <property type="match status" value="1"/>
</dbReference>
<dbReference type="InterPro" id="IPR036388">
    <property type="entry name" value="WH-like_DNA-bd_sf"/>
</dbReference>
<protein>
    <submittedName>
        <fullName evidence="5">GntR family transcriptional regulator</fullName>
    </submittedName>
</protein>
<dbReference type="EMBL" id="RJKX01000018">
    <property type="protein sequence ID" value="ROP81340.1"/>
    <property type="molecule type" value="Genomic_DNA"/>
</dbReference>
<keyword evidence="6" id="KW-1185">Reference proteome</keyword>
<keyword evidence="3" id="KW-0804">Transcription</keyword>
<dbReference type="PRINTS" id="PR00035">
    <property type="entry name" value="HTHGNTR"/>
</dbReference>
<dbReference type="InterPro" id="IPR011663">
    <property type="entry name" value="UTRA"/>
</dbReference>
<comment type="caution">
    <text evidence="5">The sequence shown here is derived from an EMBL/GenBank/DDBJ whole genome shotgun (WGS) entry which is preliminary data.</text>
</comment>
<accession>A0A3N1KSH0</accession>
<dbReference type="InterPro" id="IPR028978">
    <property type="entry name" value="Chorismate_lyase_/UTRA_dom_sf"/>
</dbReference>
<dbReference type="GO" id="GO:0045892">
    <property type="term" value="P:negative regulation of DNA-templated transcription"/>
    <property type="evidence" value="ECO:0007669"/>
    <property type="project" value="TreeGrafter"/>
</dbReference>
<dbReference type="OrthoDB" id="7339934at2"/>
<dbReference type="GO" id="GO:0003677">
    <property type="term" value="F:DNA binding"/>
    <property type="evidence" value="ECO:0007669"/>
    <property type="project" value="UniProtKB-KW"/>
</dbReference>
<dbReference type="AlphaFoldDB" id="A0A3N1KSH0"/>
<dbReference type="SUPFAM" id="SSF46785">
    <property type="entry name" value="Winged helix' DNA-binding domain"/>
    <property type="match status" value="1"/>
</dbReference>
<evidence type="ECO:0000256" key="2">
    <source>
        <dbReference type="ARBA" id="ARBA00023125"/>
    </source>
</evidence>
<evidence type="ECO:0000256" key="1">
    <source>
        <dbReference type="ARBA" id="ARBA00023015"/>
    </source>
</evidence>
<dbReference type="Proteomes" id="UP000278222">
    <property type="component" value="Unassembled WGS sequence"/>
</dbReference>
<dbReference type="InterPro" id="IPR050679">
    <property type="entry name" value="Bact_HTH_transcr_reg"/>
</dbReference>
<feature type="domain" description="HTH gntR-type" evidence="4">
    <location>
        <begin position="10"/>
        <end position="78"/>
    </location>
</feature>
<dbReference type="Gene3D" id="1.10.10.10">
    <property type="entry name" value="Winged helix-like DNA-binding domain superfamily/Winged helix DNA-binding domain"/>
    <property type="match status" value="1"/>
</dbReference>
<evidence type="ECO:0000256" key="3">
    <source>
        <dbReference type="ARBA" id="ARBA00023163"/>
    </source>
</evidence>
<organism evidence="5 6">
    <name type="scientific">Stella humosa</name>
    <dbReference type="NCBI Taxonomy" id="94"/>
    <lineage>
        <taxon>Bacteria</taxon>
        <taxon>Pseudomonadati</taxon>
        <taxon>Pseudomonadota</taxon>
        <taxon>Alphaproteobacteria</taxon>
        <taxon>Rhodospirillales</taxon>
        <taxon>Stellaceae</taxon>
        <taxon>Stella</taxon>
    </lineage>
</organism>
<keyword evidence="2" id="KW-0238">DNA-binding</keyword>
<evidence type="ECO:0000313" key="6">
    <source>
        <dbReference type="Proteomes" id="UP000278222"/>
    </source>
</evidence>
<dbReference type="SMART" id="SM00866">
    <property type="entry name" value="UTRA"/>
    <property type="match status" value="1"/>
</dbReference>
<dbReference type="PROSITE" id="PS50949">
    <property type="entry name" value="HTH_GNTR"/>
    <property type="match status" value="1"/>
</dbReference>
<reference evidence="5 6" key="1">
    <citation type="submission" date="2018-11" db="EMBL/GenBank/DDBJ databases">
        <title>Genomic Encyclopedia of Type Strains, Phase IV (KMG-IV): sequencing the most valuable type-strain genomes for metagenomic binning, comparative biology and taxonomic classification.</title>
        <authorList>
            <person name="Goeker M."/>
        </authorList>
    </citation>
    <scope>NUCLEOTIDE SEQUENCE [LARGE SCALE GENOMIC DNA]</scope>
    <source>
        <strain evidence="5 6">DSM 5900</strain>
    </source>
</reference>